<evidence type="ECO:0000313" key="2">
    <source>
        <dbReference type="Proteomes" id="UP001485301"/>
    </source>
</evidence>
<gene>
    <name evidence="1" type="ORF">AACH28_15305</name>
</gene>
<keyword evidence="2" id="KW-1185">Reference proteome</keyword>
<evidence type="ECO:0000313" key="1">
    <source>
        <dbReference type="EMBL" id="WZN54016.1"/>
    </source>
</evidence>
<accession>A0ACD5BWR5</accession>
<sequence length="1066" mass="120108">MKEYFIITILFILSILTADAQISGYVRDENSAALHGATLTLKRSGISAKTGKNGFFSFGKMELPDSLSVSFMGYSTRRMAVTSANGNLTIMLQKNSHTIEEVQVVNTGFYSVPKERATGSFTVVDNKLLNRSVGGNILQRLDGVTSGVQFVTPNGTKASDIRVRGLATIQSDASPLIVVDNFPYDGDISSINPNDIDNITILKDGAAASIWGARAGNGVIVITTKKGQYGQKDQLSINSNVTIGQKPDLMYSRNRLPSETVMAIEKEKYEKGGYYLENAQQTAFPAYVEMLIARDKGTLSPEEFARQEAILKNTEVRQEAMKYLYQPAVYQQYALNARGGGESFTYYASGGYDKNRSSEVGAFNDRINLNLQNTFRPFPQLELSTALWYSRQTNQNNQITLDDLRGNATNIGLSPYTRLMYENGNPASVIKEYRQPYVNQAGANGLLDWEYRPLEERGLMDRRGNGDELRANLGLRYNFFRHFNINATYQYIRGSSSSTAEYDKDSYYARNIVNRFTQADGTRIIPYGGVFRELPSNFSRSHSARAQLDYSQKFSEEHEITTLAGAEIREMIQLTDPGYTLYNYDPDLMIGDNNYNYTENYRTRPSGRSRLLAPPSAKQQLTDRYLSYFGNASYTYKTRYILSGSLRWDGSNLFGVKTNQKGTPLWSVGASWELTKESWFKLPAMDYLRLRATYGVAGNVNKNVSSLPTIEHAATNENTGRPQAIVRSIGNPSLRWEQVKTFNLGLDIRLLNNRISVSADYYVKNANDLIGASVLPPSTGIYPESFAENSNLVNYANLKTQGMDLQLSSRNIRGAFNWNSALLFNIVHNQVTRYAADNNIGLYNYLLSPSFPVVGKSKDILYALPKYSLDPADGTVLMFIDGQRTRNGVEYYNSLSPGDLIGTGITVPTTYGSLRNEIRWKNLSLSFLISWKMGHVFRRSTTVPDGEYRLQYHMDYLKRWQNPGDEHWTEIPATSQNPSDNMYSMFEQYENFVTSGSHLRFQDLSFSYDFPASMLPKSVFKNVQFYAYARNLGIIWKANRYGLDPDYPNAEYVAPKSFAFGLRLDF</sequence>
<reference evidence="1" key="1">
    <citation type="submission" date="2024-04" db="EMBL/GenBank/DDBJ databases">
        <title>Complete genome sequence of Sphingobacterium thalpophiium BAA-1094.</title>
        <authorList>
            <person name="Adaikpoh B.I."/>
        </authorList>
    </citation>
    <scope>NUCLEOTIDE SEQUENCE</scope>
    <source>
        <strain evidence="1">BAA-1094</strain>
    </source>
</reference>
<organism evidence="1 2">
    <name type="scientific">Sphingobacterium thalpophilum</name>
    <dbReference type="NCBI Taxonomy" id="259"/>
    <lineage>
        <taxon>Bacteria</taxon>
        <taxon>Pseudomonadati</taxon>
        <taxon>Bacteroidota</taxon>
        <taxon>Sphingobacteriia</taxon>
        <taxon>Sphingobacteriales</taxon>
        <taxon>Sphingobacteriaceae</taxon>
        <taxon>Sphingobacterium</taxon>
    </lineage>
</organism>
<name>A0ACD5BWR5_9SPHI</name>
<dbReference type="EMBL" id="CP151087">
    <property type="protein sequence ID" value="WZN54016.1"/>
    <property type="molecule type" value="Genomic_DNA"/>
</dbReference>
<proteinExistence type="predicted"/>
<dbReference type="Proteomes" id="UP001485301">
    <property type="component" value="Chromosome"/>
</dbReference>
<protein>
    <submittedName>
        <fullName evidence="1">SusC/RagA family TonB-linked outer membrane protein</fullName>
    </submittedName>
</protein>